<dbReference type="Pfam" id="PF13464">
    <property type="entry name" value="RodZ_C"/>
    <property type="match status" value="1"/>
</dbReference>
<proteinExistence type="predicted"/>
<dbReference type="Proteomes" id="UP000094296">
    <property type="component" value="Unassembled WGS sequence"/>
</dbReference>
<name>A0A1E5G665_9FIRM</name>
<dbReference type="InterPro" id="IPR050400">
    <property type="entry name" value="Bact_Cytoskel_RodZ"/>
</dbReference>
<dbReference type="AlphaFoldDB" id="A0A1E5G665"/>
<protein>
    <recommendedName>
        <fullName evidence="2">Cytoskeleton protein RodZ-like C-terminal domain-containing protein</fullName>
    </recommendedName>
</protein>
<dbReference type="PANTHER" id="PTHR34475">
    <property type="match status" value="1"/>
</dbReference>
<dbReference type="InterPro" id="IPR001387">
    <property type="entry name" value="Cro/C1-type_HTH"/>
</dbReference>
<gene>
    <name evidence="3" type="ORF">BHF68_03155</name>
</gene>
<keyword evidence="1" id="KW-0472">Membrane</keyword>
<evidence type="ECO:0000313" key="4">
    <source>
        <dbReference type="Proteomes" id="UP000094296"/>
    </source>
</evidence>
<dbReference type="CDD" id="cd00093">
    <property type="entry name" value="HTH_XRE"/>
    <property type="match status" value="1"/>
</dbReference>
<keyword evidence="1" id="KW-0812">Transmembrane</keyword>
<evidence type="ECO:0000259" key="2">
    <source>
        <dbReference type="Pfam" id="PF13464"/>
    </source>
</evidence>
<dbReference type="InterPro" id="IPR025194">
    <property type="entry name" value="RodZ-like_C"/>
</dbReference>
<dbReference type="InterPro" id="IPR010982">
    <property type="entry name" value="Lambda_DNA-bd_dom_sf"/>
</dbReference>
<organism evidence="3 4">
    <name type="scientific">Desulfuribacillus alkaliarsenatis</name>
    <dbReference type="NCBI Taxonomy" id="766136"/>
    <lineage>
        <taxon>Bacteria</taxon>
        <taxon>Bacillati</taxon>
        <taxon>Bacillota</taxon>
        <taxon>Desulfuribacillia</taxon>
        <taxon>Desulfuribacillales</taxon>
        <taxon>Desulfuribacillaceae</taxon>
        <taxon>Desulfuribacillus</taxon>
    </lineage>
</organism>
<evidence type="ECO:0000313" key="3">
    <source>
        <dbReference type="EMBL" id="OEF98672.1"/>
    </source>
</evidence>
<reference evidence="3 4" key="1">
    <citation type="submission" date="2016-09" db="EMBL/GenBank/DDBJ databases">
        <title>Draft genome sequence for the type strain of Desulfuribacillus alkaliarsenatis AHT28, an obligately anaerobic, sulfidogenic bacterium isolated from Russian soda lake sediments.</title>
        <authorList>
            <person name="Abin C.A."/>
            <person name="Hollibaugh J.T."/>
        </authorList>
    </citation>
    <scope>NUCLEOTIDE SEQUENCE [LARGE SCALE GENOMIC DNA]</scope>
    <source>
        <strain evidence="3 4">AHT28</strain>
    </source>
</reference>
<keyword evidence="4" id="KW-1185">Reference proteome</keyword>
<dbReference type="Pfam" id="PF13413">
    <property type="entry name" value="HTH_25"/>
    <property type="match status" value="1"/>
</dbReference>
<dbReference type="OrthoDB" id="9797543at2"/>
<dbReference type="EMBL" id="MIJE01000001">
    <property type="protein sequence ID" value="OEF98672.1"/>
    <property type="molecule type" value="Genomic_DNA"/>
</dbReference>
<comment type="caution">
    <text evidence="3">The sequence shown here is derived from an EMBL/GenBank/DDBJ whole genome shotgun (WGS) entry which is preliminary data.</text>
</comment>
<keyword evidence="1" id="KW-1133">Transmembrane helix</keyword>
<sequence length="274" mass="30902">MKELGGFLKSKRIEKGMELQEIADITKISVRYLEGIEKGDWSMMPGKFYVKGFIRSYAKVLQVDVSSFLADIDHEIKQDQLSTAPIAPTTTKPVKANRFGKLFALSLVIILIIAVIATIIHYVSNVEGDGEAISENNNQQENTQNHDIEFEVLPEKEQPITEPEVTDEQQSIINFVEQQETTYIYEVSNVEQIEIRIEAVQGDCWYEIRTPNAQGGVTATNTLRNGNTDIVGSDNNTRIRLGNPGNVNLYINDQLIEKEATSSPRNFQFNFINQ</sequence>
<dbReference type="RefSeq" id="WP_069642164.1">
    <property type="nucleotide sequence ID" value="NZ_MIJE01000001.1"/>
</dbReference>
<feature type="transmembrane region" description="Helical" evidence="1">
    <location>
        <begin position="102"/>
        <end position="123"/>
    </location>
</feature>
<dbReference type="SUPFAM" id="SSF47413">
    <property type="entry name" value="lambda repressor-like DNA-binding domains"/>
    <property type="match status" value="1"/>
</dbReference>
<evidence type="ECO:0000256" key="1">
    <source>
        <dbReference type="SAM" id="Phobius"/>
    </source>
</evidence>
<dbReference type="Gene3D" id="1.10.260.40">
    <property type="entry name" value="lambda repressor-like DNA-binding domains"/>
    <property type="match status" value="1"/>
</dbReference>
<dbReference type="GO" id="GO:0003677">
    <property type="term" value="F:DNA binding"/>
    <property type="evidence" value="ECO:0007669"/>
    <property type="project" value="InterPro"/>
</dbReference>
<feature type="domain" description="Cytoskeleton protein RodZ-like C-terminal" evidence="2">
    <location>
        <begin position="200"/>
        <end position="260"/>
    </location>
</feature>
<dbReference type="PANTHER" id="PTHR34475:SF1">
    <property type="entry name" value="CYTOSKELETON PROTEIN RODZ"/>
    <property type="match status" value="1"/>
</dbReference>
<dbReference type="STRING" id="766136.BHF68_03155"/>
<accession>A0A1E5G665</accession>